<keyword evidence="2" id="KW-1185">Reference proteome</keyword>
<accession>A0ABQ1W414</accession>
<reference evidence="2" key="1">
    <citation type="journal article" date="2019" name="Int. J. Syst. Evol. Microbiol.">
        <title>The Global Catalogue of Microorganisms (GCM) 10K type strain sequencing project: providing services to taxonomists for standard genome sequencing and annotation.</title>
        <authorList>
            <consortium name="The Broad Institute Genomics Platform"/>
            <consortium name="The Broad Institute Genome Sequencing Center for Infectious Disease"/>
            <person name="Wu L."/>
            <person name="Ma J."/>
        </authorList>
    </citation>
    <scope>NUCLEOTIDE SEQUENCE [LARGE SCALE GENOMIC DNA]</scope>
    <source>
        <strain evidence="2">CGMCC 1.15420</strain>
    </source>
</reference>
<comment type="caution">
    <text evidence="1">The sequence shown here is derived from an EMBL/GenBank/DDBJ whole genome shotgun (WGS) entry which is preliminary data.</text>
</comment>
<name>A0ABQ1W414_9BACL</name>
<protein>
    <submittedName>
        <fullName evidence="1">Uncharacterized protein</fullName>
    </submittedName>
</protein>
<dbReference type="Proteomes" id="UP000608420">
    <property type="component" value="Unassembled WGS sequence"/>
</dbReference>
<evidence type="ECO:0000313" key="2">
    <source>
        <dbReference type="Proteomes" id="UP000608420"/>
    </source>
</evidence>
<sequence length="376" mass="44079">MWAFFFRVYDNGMRGIDWFLEERGKRYSGEDREMLERWRIMKISCFQLVDQYEQGTVIEDIWSGERFRMPYCETMMEELPPWSTAVGMIEPYAEDWCIHGAMTWDHPEIKSVVMTRVQELQEEKARTSGRKLSSTEILIENYPEIINLSHSDNLRKSKLVKDHESTKELIYVTYRYNCEDPELLVDMLLDREDEYILMPGTDPAESKLVISRVEKLDGLFNTIPADCRKRLMLDEIDISYDLGNIVIDNQEVTVSGWWSDEMESTLKLLESDIASAVGLSQVDEQREAHQVPQNIVFKKSNIITEKPLSEQEITAYGNLPHLLQGFRDEREKRPEESAETLMRSREYKQYRMNPTVANLSLLRIALGMPESPFSRR</sequence>
<evidence type="ECO:0000313" key="1">
    <source>
        <dbReference type="EMBL" id="GGG14055.1"/>
    </source>
</evidence>
<organism evidence="1 2">
    <name type="scientific">Paenibacillus aceti</name>
    <dbReference type="NCBI Taxonomy" id="1820010"/>
    <lineage>
        <taxon>Bacteria</taxon>
        <taxon>Bacillati</taxon>
        <taxon>Bacillota</taxon>
        <taxon>Bacilli</taxon>
        <taxon>Bacillales</taxon>
        <taxon>Paenibacillaceae</taxon>
        <taxon>Paenibacillus</taxon>
    </lineage>
</organism>
<gene>
    <name evidence="1" type="ORF">GCM10010913_39820</name>
</gene>
<proteinExistence type="predicted"/>
<dbReference type="EMBL" id="BMIW01000037">
    <property type="protein sequence ID" value="GGG14055.1"/>
    <property type="molecule type" value="Genomic_DNA"/>
</dbReference>